<reference evidence="3 4" key="1">
    <citation type="journal article" date="2017" name="PLoS Biol.">
        <title>The sea cucumber genome provides insights into morphological evolution and visceral regeneration.</title>
        <authorList>
            <person name="Zhang X."/>
            <person name="Sun L."/>
            <person name="Yuan J."/>
            <person name="Sun Y."/>
            <person name="Gao Y."/>
            <person name="Zhang L."/>
            <person name="Li S."/>
            <person name="Dai H."/>
            <person name="Hamel J.F."/>
            <person name="Liu C."/>
            <person name="Yu Y."/>
            <person name="Liu S."/>
            <person name="Lin W."/>
            <person name="Guo K."/>
            <person name="Jin S."/>
            <person name="Xu P."/>
            <person name="Storey K.B."/>
            <person name="Huan P."/>
            <person name="Zhang T."/>
            <person name="Zhou Y."/>
            <person name="Zhang J."/>
            <person name="Lin C."/>
            <person name="Li X."/>
            <person name="Xing L."/>
            <person name="Huo D."/>
            <person name="Sun M."/>
            <person name="Wang L."/>
            <person name="Mercier A."/>
            <person name="Li F."/>
            <person name="Yang H."/>
            <person name="Xiang J."/>
        </authorList>
    </citation>
    <scope>NUCLEOTIDE SEQUENCE [LARGE SCALE GENOMIC DNA]</scope>
    <source>
        <strain evidence="3">Shaxun</strain>
        <tissue evidence="3">Muscle</tissue>
    </source>
</reference>
<feature type="compositionally biased region" description="Basic and acidic residues" evidence="1">
    <location>
        <begin position="10"/>
        <end position="20"/>
    </location>
</feature>
<comment type="caution">
    <text evidence="3">The sequence shown here is derived from an EMBL/GenBank/DDBJ whole genome shotgun (WGS) entry which is preliminary data.</text>
</comment>
<dbReference type="EMBL" id="MRZV01000006">
    <property type="protein sequence ID" value="PIK62744.1"/>
    <property type="molecule type" value="Genomic_DNA"/>
</dbReference>
<evidence type="ECO:0000313" key="4">
    <source>
        <dbReference type="Proteomes" id="UP000230750"/>
    </source>
</evidence>
<keyword evidence="4" id="KW-1185">Reference proteome</keyword>
<keyword evidence="3" id="KW-0418">Kinase</keyword>
<name>A0A2G8LR98_STIJA</name>
<organism evidence="3 4">
    <name type="scientific">Stichopus japonicus</name>
    <name type="common">Sea cucumber</name>
    <dbReference type="NCBI Taxonomy" id="307972"/>
    <lineage>
        <taxon>Eukaryota</taxon>
        <taxon>Metazoa</taxon>
        <taxon>Echinodermata</taxon>
        <taxon>Eleutherozoa</taxon>
        <taxon>Echinozoa</taxon>
        <taxon>Holothuroidea</taxon>
        <taxon>Aspidochirotacea</taxon>
        <taxon>Aspidochirotida</taxon>
        <taxon>Stichopodidae</taxon>
        <taxon>Apostichopus</taxon>
    </lineage>
</organism>
<accession>A0A2G8LR98</accession>
<dbReference type="InterPro" id="IPR001180">
    <property type="entry name" value="CNH_dom"/>
</dbReference>
<dbReference type="STRING" id="307972.A0A2G8LR98"/>
<dbReference type="Proteomes" id="UP000230750">
    <property type="component" value="Unassembled WGS sequence"/>
</dbReference>
<evidence type="ECO:0000313" key="3">
    <source>
        <dbReference type="EMBL" id="PIK62744.1"/>
    </source>
</evidence>
<dbReference type="SMART" id="SM00036">
    <property type="entry name" value="CNH"/>
    <property type="match status" value="1"/>
</dbReference>
<evidence type="ECO:0000259" key="2">
    <source>
        <dbReference type="SMART" id="SM00036"/>
    </source>
</evidence>
<feature type="region of interest" description="Disordered" evidence="1">
    <location>
        <begin position="1"/>
        <end position="23"/>
    </location>
</feature>
<feature type="domain" description="CNH" evidence="2">
    <location>
        <begin position="13"/>
        <end position="219"/>
    </location>
</feature>
<evidence type="ECO:0000256" key="1">
    <source>
        <dbReference type="SAM" id="MobiDB-lite"/>
    </source>
</evidence>
<dbReference type="OrthoDB" id="8693905at2759"/>
<dbReference type="AlphaFoldDB" id="A0A2G8LR98"/>
<proteinExistence type="predicted"/>
<keyword evidence="3" id="KW-0808">Transferase</keyword>
<protein>
    <submittedName>
        <fullName evidence="3">Putative mitogen-activated protein kinase kinase kinase kinase 5 isoform X3</fullName>
    </submittedName>
</protein>
<sequence>MGRGWGGGGEWERRREESKPSTRKKKQNDFLDILEDFGWTTLADIQETYPIFPDIAVFECTLPADLKVFEMLVRPDADLPIVCVGVARGRDRKHLSFDFINLNSTSSWFIEHPPEEKLLEVVAVSQLERDTVLVCFGSDVKVVNLNGRPKPCRRLATELHFDFQVENLVVLQDSVLAFYKHGMQGRSFRSNEVTQEICDNSKLFSLLGSDKLIVLKSYPTDDPTAPCNLYLLTGHVNMM</sequence>
<gene>
    <name evidence="3" type="ORF">BSL78_00324</name>
</gene>
<dbReference type="GO" id="GO:0016301">
    <property type="term" value="F:kinase activity"/>
    <property type="evidence" value="ECO:0007669"/>
    <property type="project" value="UniProtKB-KW"/>
</dbReference>
<dbReference type="Pfam" id="PF00780">
    <property type="entry name" value="CNH"/>
    <property type="match status" value="1"/>
</dbReference>